<comment type="caution">
    <text evidence="1">The sequence shown here is derived from an EMBL/GenBank/DDBJ whole genome shotgun (WGS) entry which is preliminary data.</text>
</comment>
<protein>
    <submittedName>
        <fullName evidence="1">Uncharacterized protein</fullName>
    </submittedName>
</protein>
<reference evidence="1" key="1">
    <citation type="journal article" date="2014" name="Front. Microbiol.">
        <title>High frequency of phylogenetically diverse reductive dehalogenase-homologous genes in deep subseafloor sedimentary metagenomes.</title>
        <authorList>
            <person name="Kawai M."/>
            <person name="Futagami T."/>
            <person name="Toyoda A."/>
            <person name="Takaki Y."/>
            <person name="Nishi S."/>
            <person name="Hori S."/>
            <person name="Arai W."/>
            <person name="Tsubouchi T."/>
            <person name="Morono Y."/>
            <person name="Uchiyama I."/>
            <person name="Ito T."/>
            <person name="Fujiyama A."/>
            <person name="Inagaki F."/>
            <person name="Takami H."/>
        </authorList>
    </citation>
    <scope>NUCLEOTIDE SEQUENCE</scope>
    <source>
        <strain evidence="1">Expedition CK06-06</strain>
    </source>
</reference>
<evidence type="ECO:0000313" key="1">
    <source>
        <dbReference type="EMBL" id="GAG93982.1"/>
    </source>
</evidence>
<dbReference type="EMBL" id="BART01026195">
    <property type="protein sequence ID" value="GAG93982.1"/>
    <property type="molecule type" value="Genomic_DNA"/>
</dbReference>
<sequence>HPEALSLIKSLIETNTTNTHVKGLMLDNTSDTPLTTEGLKSELSNYVFGVMSISSDSDRALKTLGIIVTEHAEEGRALIRGLLSSQDLESVRIGAKALKFTARYKPSVASELHLEVAQALERILEGQESASDLSETYDYSDAIDALKECYELLEPPIDAAIQVLVKANGPSCIDSQGGMLLRLGKDQPLATVKLILAELKGRPLKDTSQGGNWLTKYLLSEIKVFGKIDGQPQIQAEAIRFSGHSDLQVQEKALELLEVYEETASKYQQQVIACIDRAA</sequence>
<name>X1CLY1_9ZZZZ</name>
<dbReference type="AlphaFoldDB" id="X1CLY1"/>
<proteinExistence type="predicted"/>
<gene>
    <name evidence="1" type="ORF">S01H4_46806</name>
</gene>
<feature type="non-terminal residue" evidence="1">
    <location>
        <position position="279"/>
    </location>
</feature>
<organism evidence="1">
    <name type="scientific">marine sediment metagenome</name>
    <dbReference type="NCBI Taxonomy" id="412755"/>
    <lineage>
        <taxon>unclassified sequences</taxon>
        <taxon>metagenomes</taxon>
        <taxon>ecological metagenomes</taxon>
    </lineage>
</organism>
<feature type="non-terminal residue" evidence="1">
    <location>
        <position position="1"/>
    </location>
</feature>
<accession>X1CLY1</accession>